<evidence type="ECO:0000256" key="2">
    <source>
        <dbReference type="SAM" id="SignalP"/>
    </source>
</evidence>
<dbReference type="Proteomes" id="UP001150538">
    <property type="component" value="Unassembled WGS sequence"/>
</dbReference>
<keyword evidence="4" id="KW-1185">Reference proteome</keyword>
<proteinExistence type="predicted"/>
<keyword evidence="2" id="KW-0732">Signal</keyword>
<comment type="caution">
    <text evidence="3">The sequence shown here is derived from an EMBL/GenBank/DDBJ whole genome shotgun (WGS) entry which is preliminary data.</text>
</comment>
<feature type="region of interest" description="Disordered" evidence="1">
    <location>
        <begin position="30"/>
        <end position="62"/>
    </location>
</feature>
<dbReference type="EMBL" id="JANBPU010000396">
    <property type="protein sequence ID" value="KAJ1911915.1"/>
    <property type="molecule type" value="Genomic_DNA"/>
</dbReference>
<dbReference type="AlphaFoldDB" id="A0A9W8DNK1"/>
<accession>A0A9W8DNK1</accession>
<reference evidence="3" key="1">
    <citation type="submission" date="2022-07" db="EMBL/GenBank/DDBJ databases">
        <title>Phylogenomic reconstructions and comparative analyses of Kickxellomycotina fungi.</title>
        <authorList>
            <person name="Reynolds N.K."/>
            <person name="Stajich J.E."/>
            <person name="Barry K."/>
            <person name="Grigoriev I.V."/>
            <person name="Crous P."/>
            <person name="Smith M.E."/>
        </authorList>
    </citation>
    <scope>NUCLEOTIDE SEQUENCE</scope>
    <source>
        <strain evidence="3">NBRC 100468</strain>
    </source>
</reference>
<feature type="chain" id="PRO_5040885750" evidence="2">
    <location>
        <begin position="24"/>
        <end position="116"/>
    </location>
</feature>
<evidence type="ECO:0000256" key="1">
    <source>
        <dbReference type="SAM" id="MobiDB-lite"/>
    </source>
</evidence>
<organism evidence="3 4">
    <name type="scientific">Mycoemilia scoparia</name>
    <dbReference type="NCBI Taxonomy" id="417184"/>
    <lineage>
        <taxon>Eukaryota</taxon>
        <taxon>Fungi</taxon>
        <taxon>Fungi incertae sedis</taxon>
        <taxon>Zoopagomycota</taxon>
        <taxon>Kickxellomycotina</taxon>
        <taxon>Kickxellomycetes</taxon>
        <taxon>Kickxellales</taxon>
        <taxon>Kickxellaceae</taxon>
        <taxon>Mycoemilia</taxon>
    </lineage>
</organism>
<gene>
    <name evidence="3" type="ORF">H4219_005788</name>
</gene>
<name>A0A9W8DNK1_9FUNG</name>
<protein>
    <submittedName>
        <fullName evidence="3">Uncharacterized protein</fullName>
    </submittedName>
</protein>
<feature type="signal peptide" evidence="2">
    <location>
        <begin position="1"/>
        <end position="23"/>
    </location>
</feature>
<evidence type="ECO:0000313" key="4">
    <source>
        <dbReference type="Proteomes" id="UP001150538"/>
    </source>
</evidence>
<evidence type="ECO:0000313" key="3">
    <source>
        <dbReference type="EMBL" id="KAJ1911915.1"/>
    </source>
</evidence>
<sequence>MKPGSSILLLAGIALIGTNAVLASPSPLLPTSSTTGDNIKNPVQGLYKRSPEKNGEDGISSSKSKFDYLSQYGLPPLSDTSGLVDDDNGSSTTSLGLISKALVYGAVAISSVFASL</sequence>